<dbReference type="PRINTS" id="PR00195">
    <property type="entry name" value="DYNAMIN"/>
</dbReference>
<dbReference type="InterPro" id="IPR030381">
    <property type="entry name" value="G_DYNAMIN_dom"/>
</dbReference>
<gene>
    <name evidence="5" type="ORF">FTOL_13211</name>
</gene>
<dbReference type="GO" id="GO:0006897">
    <property type="term" value="P:endocytosis"/>
    <property type="evidence" value="ECO:0007669"/>
    <property type="project" value="TreeGrafter"/>
</dbReference>
<dbReference type="PANTHER" id="PTHR11566:SF21">
    <property type="entry name" value="DYNAMIN RELATED PROTEIN 1, ISOFORM A"/>
    <property type="match status" value="1"/>
</dbReference>
<dbReference type="SMART" id="SM00053">
    <property type="entry name" value="DYNc"/>
    <property type="match status" value="1"/>
</dbReference>
<dbReference type="GO" id="GO:0048312">
    <property type="term" value="P:intracellular distribution of mitochondria"/>
    <property type="evidence" value="ECO:0007669"/>
    <property type="project" value="TreeGrafter"/>
</dbReference>
<dbReference type="InterPro" id="IPR001401">
    <property type="entry name" value="Dynamin_GTPase"/>
</dbReference>
<dbReference type="GO" id="GO:0016020">
    <property type="term" value="C:membrane"/>
    <property type="evidence" value="ECO:0007669"/>
    <property type="project" value="TreeGrafter"/>
</dbReference>
<evidence type="ECO:0000259" key="3">
    <source>
        <dbReference type="PROSITE" id="PS51388"/>
    </source>
</evidence>
<dbReference type="CDD" id="cd08771">
    <property type="entry name" value="DLP_1"/>
    <property type="match status" value="1"/>
</dbReference>
<reference evidence="5" key="1">
    <citation type="submission" date="2018-03" db="EMBL/GenBank/DDBJ databases">
        <authorList>
            <person name="Guldener U."/>
        </authorList>
    </citation>
    <scope>NUCLEOTIDE SEQUENCE</scope>
</reference>
<feature type="domain" description="GED" evidence="3">
    <location>
        <begin position="626"/>
        <end position="711"/>
    </location>
</feature>
<name>A0AAE8MMD7_9HYPO</name>
<organism evidence="5 6">
    <name type="scientific">Fusarium torulosum</name>
    <dbReference type="NCBI Taxonomy" id="33205"/>
    <lineage>
        <taxon>Eukaryota</taxon>
        <taxon>Fungi</taxon>
        <taxon>Dikarya</taxon>
        <taxon>Ascomycota</taxon>
        <taxon>Pezizomycotina</taxon>
        <taxon>Sordariomycetes</taxon>
        <taxon>Hypocreomycetidae</taxon>
        <taxon>Hypocreales</taxon>
        <taxon>Nectriaceae</taxon>
        <taxon>Fusarium</taxon>
    </lineage>
</organism>
<comment type="caution">
    <text evidence="5">The sequence shown here is derived from an EMBL/GenBank/DDBJ whole genome shotgun (WGS) entry which is preliminary data.</text>
</comment>
<dbReference type="Pfam" id="PF01031">
    <property type="entry name" value="Dynamin_M"/>
    <property type="match status" value="1"/>
</dbReference>
<evidence type="ECO:0000313" key="6">
    <source>
        <dbReference type="Proteomes" id="UP001187734"/>
    </source>
</evidence>
<dbReference type="GO" id="GO:0005739">
    <property type="term" value="C:mitochondrion"/>
    <property type="evidence" value="ECO:0007669"/>
    <property type="project" value="TreeGrafter"/>
</dbReference>
<dbReference type="GO" id="GO:0005525">
    <property type="term" value="F:GTP binding"/>
    <property type="evidence" value="ECO:0007669"/>
    <property type="project" value="InterPro"/>
</dbReference>
<protein>
    <submittedName>
        <fullName evidence="5">Related to dynamin GTPase</fullName>
    </submittedName>
</protein>
<dbReference type="InterPro" id="IPR020850">
    <property type="entry name" value="GED_dom"/>
</dbReference>
<evidence type="ECO:0000259" key="4">
    <source>
        <dbReference type="PROSITE" id="PS51718"/>
    </source>
</evidence>
<dbReference type="PROSITE" id="PS51388">
    <property type="entry name" value="GED"/>
    <property type="match status" value="1"/>
</dbReference>
<feature type="domain" description="Dynamin-type G" evidence="4">
    <location>
        <begin position="42"/>
        <end position="335"/>
    </location>
</feature>
<keyword evidence="2" id="KW-0342">GTP-binding</keyword>
<dbReference type="PROSITE" id="PS51718">
    <property type="entry name" value="G_DYNAMIN_2"/>
    <property type="match status" value="1"/>
</dbReference>
<evidence type="ECO:0000313" key="5">
    <source>
        <dbReference type="EMBL" id="SPJ90330.1"/>
    </source>
</evidence>
<dbReference type="GO" id="GO:0003924">
    <property type="term" value="F:GTPase activity"/>
    <property type="evidence" value="ECO:0007669"/>
    <property type="project" value="InterPro"/>
</dbReference>
<sequence length="711" mass="79716">MTFSASSECISQDEAFGLLRSAKSSSRLNQIEQIRANGVGELISLPQLVVCGDQSAGKSSVLEGITGIPFPRKDGLCTRFPTEIILRHCNTKQTIVAKIRPHGSRSHEGQKTLKAYQREVEYLSELPSIIDDVSKLMGLRGFTDSHGDNAFASDALRIEISGPVGLHLSIVDLPGLISVSNEEQSDEDVDAVRDMVASYLQNTRTIILSVLQASNDIANQGIIKLARQFDPDGGRTVGIITKPDLINEGTESKIARVAKNLDNIKLKLGFFLLKNPKPSELEEGLDMSARSRRELQFFSSPAWLSQGLDFDRIGAEKLRVFLQDLLDAHIERELPKVKEDIRKSLEASEKELHALGEPRSTVGHIRTFLIGLSLRFTGVTQAALDGNYHGNYQEFFTHFNGSRLRARIQQLNTAFATEVRENGGRRRVEAAFDSSESDSESTNDADGQMIVTEAEMMEWVRQAYVRTKGKELPGNYNTALLGELFQEQSQPWASIAERHVSNVFGAVSSWVDKAIDELFYEEKIRREIRDLLQDWMEGARKQALKELGKLIQDEKRSPLTYNHYYTDNVQRARLTSQRTAMKDIVSNVTKQDWHGKLHIPNCAAEIEKFVSALQARIIVNMDDQACSEALTELNAYYKVAMKTFVDNVARQVIERHIMSDLPNAFCPDNVSQMTDERLLNIGSEPEKQIQRRQKLIGITQGLRQSLAALHS</sequence>
<dbReference type="AlphaFoldDB" id="A0AAE8MMD7"/>
<keyword evidence="6" id="KW-1185">Reference proteome</keyword>
<dbReference type="InterPro" id="IPR000375">
    <property type="entry name" value="Dynamin_stalk"/>
</dbReference>
<dbReference type="InterPro" id="IPR027417">
    <property type="entry name" value="P-loop_NTPase"/>
</dbReference>
<evidence type="ECO:0000256" key="1">
    <source>
        <dbReference type="ARBA" id="ARBA00022741"/>
    </source>
</evidence>
<dbReference type="GO" id="GO:0008017">
    <property type="term" value="F:microtubule binding"/>
    <property type="evidence" value="ECO:0007669"/>
    <property type="project" value="TreeGrafter"/>
</dbReference>
<evidence type="ECO:0000256" key="2">
    <source>
        <dbReference type="ARBA" id="ARBA00023134"/>
    </source>
</evidence>
<keyword evidence="1" id="KW-0547">Nucleotide-binding</keyword>
<dbReference type="PANTHER" id="PTHR11566">
    <property type="entry name" value="DYNAMIN"/>
    <property type="match status" value="1"/>
</dbReference>
<dbReference type="Proteomes" id="UP001187734">
    <property type="component" value="Unassembled WGS sequence"/>
</dbReference>
<dbReference type="InterPro" id="IPR022812">
    <property type="entry name" value="Dynamin"/>
</dbReference>
<dbReference type="Gene3D" id="1.20.120.1240">
    <property type="entry name" value="Dynamin, middle domain"/>
    <property type="match status" value="1"/>
</dbReference>
<dbReference type="EMBL" id="ONZP01000727">
    <property type="protein sequence ID" value="SPJ90330.1"/>
    <property type="molecule type" value="Genomic_DNA"/>
</dbReference>
<accession>A0AAE8MMD7</accession>
<dbReference type="GO" id="GO:0000266">
    <property type="term" value="P:mitochondrial fission"/>
    <property type="evidence" value="ECO:0007669"/>
    <property type="project" value="TreeGrafter"/>
</dbReference>
<dbReference type="Gene3D" id="3.40.50.300">
    <property type="entry name" value="P-loop containing nucleotide triphosphate hydrolases"/>
    <property type="match status" value="1"/>
</dbReference>
<dbReference type="Pfam" id="PF00350">
    <property type="entry name" value="Dynamin_N"/>
    <property type="match status" value="1"/>
</dbReference>
<dbReference type="InterPro" id="IPR045063">
    <property type="entry name" value="Dynamin_N"/>
</dbReference>
<dbReference type="SUPFAM" id="SSF52540">
    <property type="entry name" value="P-loop containing nucleoside triphosphate hydrolases"/>
    <property type="match status" value="1"/>
</dbReference>
<dbReference type="GO" id="GO:0016559">
    <property type="term" value="P:peroxisome fission"/>
    <property type="evidence" value="ECO:0007669"/>
    <property type="project" value="TreeGrafter"/>
</dbReference>
<dbReference type="GO" id="GO:0005874">
    <property type="term" value="C:microtubule"/>
    <property type="evidence" value="ECO:0007669"/>
    <property type="project" value="TreeGrafter"/>
</dbReference>
<dbReference type="FunFam" id="3.40.50.300:FF:001425">
    <property type="entry name" value="Dynamin GTPase, putative"/>
    <property type="match status" value="1"/>
</dbReference>
<proteinExistence type="predicted"/>